<dbReference type="AlphaFoldDB" id="A0A5K3ENI7"/>
<feature type="region of interest" description="Disordered" evidence="1">
    <location>
        <begin position="20"/>
        <end position="40"/>
    </location>
</feature>
<dbReference type="WBParaSite" id="MCU_001872-RA">
    <property type="protein sequence ID" value="MCU_001872-RA"/>
    <property type="gene ID" value="MCU_001872"/>
</dbReference>
<sequence>MTMEREEFYAKMSTIPAITTRSSVSPGDRPSMQLLTLPSPRLRSRGGSIASFRSEDALSNLSLGSLLPADMEDGVLCKQTFAP</sequence>
<evidence type="ECO:0000313" key="2">
    <source>
        <dbReference type="WBParaSite" id="MCU_001872-RA"/>
    </source>
</evidence>
<proteinExistence type="predicted"/>
<accession>A0A5K3ENI7</accession>
<evidence type="ECO:0000256" key="1">
    <source>
        <dbReference type="SAM" id="MobiDB-lite"/>
    </source>
</evidence>
<organism evidence="2">
    <name type="scientific">Mesocestoides corti</name>
    <name type="common">Flatworm</name>
    <dbReference type="NCBI Taxonomy" id="53468"/>
    <lineage>
        <taxon>Eukaryota</taxon>
        <taxon>Metazoa</taxon>
        <taxon>Spiralia</taxon>
        <taxon>Lophotrochozoa</taxon>
        <taxon>Platyhelminthes</taxon>
        <taxon>Cestoda</taxon>
        <taxon>Eucestoda</taxon>
        <taxon>Cyclophyllidea</taxon>
        <taxon>Mesocestoididae</taxon>
        <taxon>Mesocestoides</taxon>
    </lineage>
</organism>
<protein>
    <submittedName>
        <fullName evidence="2">Trafficking kinesin-binding protein C-terminal domain-containing protein</fullName>
    </submittedName>
</protein>
<name>A0A5K3ENI7_MESCO</name>
<reference evidence="2" key="1">
    <citation type="submission" date="2019-11" db="UniProtKB">
        <authorList>
            <consortium name="WormBaseParasite"/>
        </authorList>
    </citation>
    <scope>IDENTIFICATION</scope>
</reference>